<evidence type="ECO:0000256" key="3">
    <source>
        <dbReference type="ARBA" id="ARBA00022827"/>
    </source>
</evidence>
<evidence type="ECO:0000256" key="4">
    <source>
        <dbReference type="ARBA" id="ARBA00023002"/>
    </source>
</evidence>
<keyword evidence="4 6" id="KW-0560">Oxidoreductase</keyword>
<proteinExistence type="predicted"/>
<evidence type="ECO:0000256" key="1">
    <source>
        <dbReference type="ARBA" id="ARBA00001974"/>
    </source>
</evidence>
<comment type="cofactor">
    <cofactor evidence="1 6">
        <name>FAD</name>
        <dbReference type="ChEBI" id="CHEBI:57692"/>
    </cofactor>
</comment>
<reference evidence="8 9" key="1">
    <citation type="submission" date="2024-02" db="EMBL/GenBank/DDBJ databases">
        <authorList>
            <person name="Chen Y."/>
            <person name="Shah S."/>
            <person name="Dougan E. K."/>
            <person name="Thang M."/>
            <person name="Chan C."/>
        </authorList>
    </citation>
    <scope>NUCLEOTIDE SEQUENCE [LARGE SCALE GENOMIC DNA]</scope>
</reference>
<dbReference type="InterPro" id="IPR036774">
    <property type="entry name" value="ERV/ALR_sulphydryl_oxid_sf"/>
</dbReference>
<dbReference type="InterPro" id="IPR039799">
    <property type="entry name" value="ALR/ERV"/>
</dbReference>
<dbReference type="PANTHER" id="PTHR12645:SF0">
    <property type="entry name" value="FAD-LINKED SULFHYDRYL OXIDASE ALR"/>
    <property type="match status" value="1"/>
</dbReference>
<evidence type="ECO:0000256" key="2">
    <source>
        <dbReference type="ARBA" id="ARBA00022630"/>
    </source>
</evidence>
<dbReference type="PROSITE" id="PS51324">
    <property type="entry name" value="ERV_ALR"/>
    <property type="match status" value="1"/>
</dbReference>
<dbReference type="EMBL" id="CAXAMN010000670">
    <property type="protein sequence ID" value="CAK8990090.1"/>
    <property type="molecule type" value="Genomic_DNA"/>
</dbReference>
<dbReference type="PANTHER" id="PTHR12645">
    <property type="entry name" value="ALR/ERV"/>
    <property type="match status" value="1"/>
</dbReference>
<evidence type="ECO:0000313" key="8">
    <source>
        <dbReference type="EMBL" id="CAK8990090.1"/>
    </source>
</evidence>
<dbReference type="EC" id="1.8.3.2" evidence="6"/>
<dbReference type="InterPro" id="IPR017905">
    <property type="entry name" value="ERV/ALR_sulphydryl_oxidase"/>
</dbReference>
<organism evidence="8 9">
    <name type="scientific">Durusdinium trenchii</name>
    <dbReference type="NCBI Taxonomy" id="1381693"/>
    <lineage>
        <taxon>Eukaryota</taxon>
        <taxon>Sar</taxon>
        <taxon>Alveolata</taxon>
        <taxon>Dinophyceae</taxon>
        <taxon>Suessiales</taxon>
        <taxon>Symbiodiniaceae</taxon>
        <taxon>Durusdinium</taxon>
    </lineage>
</organism>
<comment type="caution">
    <text evidence="8">The sequence shown here is derived from an EMBL/GenBank/DDBJ whole genome shotgun (WGS) entry which is preliminary data.</text>
</comment>
<evidence type="ECO:0000313" key="9">
    <source>
        <dbReference type="Proteomes" id="UP001642484"/>
    </source>
</evidence>
<feature type="domain" description="ERV/ALR sulfhydryl oxidase" evidence="7">
    <location>
        <begin position="64"/>
        <end position="163"/>
    </location>
</feature>
<dbReference type="Proteomes" id="UP001642484">
    <property type="component" value="Unassembled WGS sequence"/>
</dbReference>
<evidence type="ECO:0000256" key="5">
    <source>
        <dbReference type="ARBA" id="ARBA00023157"/>
    </source>
</evidence>
<dbReference type="SUPFAM" id="SSF69000">
    <property type="entry name" value="FAD-dependent thiol oxidase"/>
    <property type="match status" value="1"/>
</dbReference>
<dbReference type="Pfam" id="PF04777">
    <property type="entry name" value="Evr1_Alr"/>
    <property type="match status" value="1"/>
</dbReference>
<evidence type="ECO:0000256" key="6">
    <source>
        <dbReference type="RuleBase" id="RU371123"/>
    </source>
</evidence>
<gene>
    <name evidence="8" type="ORF">CCMP2556_LOCUS1917</name>
</gene>
<comment type="catalytic activity">
    <reaction evidence="6">
        <text>2 R'C(R)SH + O2 = R'C(R)S-S(R)CR' + H2O2</text>
        <dbReference type="Rhea" id="RHEA:17357"/>
        <dbReference type="ChEBI" id="CHEBI:15379"/>
        <dbReference type="ChEBI" id="CHEBI:16240"/>
        <dbReference type="ChEBI" id="CHEBI:16520"/>
        <dbReference type="ChEBI" id="CHEBI:17412"/>
        <dbReference type="EC" id="1.8.3.2"/>
    </reaction>
</comment>
<dbReference type="Gene3D" id="1.20.120.310">
    <property type="entry name" value="ERV/ALR sulfhydryl oxidase domain"/>
    <property type="match status" value="1"/>
</dbReference>
<evidence type="ECO:0000259" key="7">
    <source>
        <dbReference type="PROSITE" id="PS51324"/>
    </source>
</evidence>
<keyword evidence="9" id="KW-1185">Reference proteome</keyword>
<keyword evidence="5" id="KW-1015">Disulfide bond</keyword>
<sequence>MTLVSDESLSAGAGWNSQVSATKIQLRARGCLPAGGCANLPNIYTVLQNTFVHGLNNLIQFYVSGLRSGECGSAAKQRIKSAAAKSRTDRVTNLAWVRAFLRLYPCHVCAQEFVDVCRDLPPRFESRDDYVMWWCEAHNRVRSDLAQQPIRCELQDLLVAGRAGQTLAEAAECHAT</sequence>
<name>A0ABP0HJ04_9DINO</name>
<protein>
    <recommendedName>
        <fullName evidence="6">Sulfhydryl oxidase</fullName>
        <ecNumber evidence="6">1.8.3.2</ecNumber>
    </recommendedName>
</protein>
<accession>A0ABP0HJ04</accession>
<feature type="non-terminal residue" evidence="8">
    <location>
        <position position="176"/>
    </location>
</feature>
<keyword evidence="2 6" id="KW-0285">Flavoprotein</keyword>
<keyword evidence="3 6" id="KW-0274">FAD</keyword>